<accession>A0A392SXT2</accession>
<protein>
    <submittedName>
        <fullName evidence="1">Uncharacterized protein</fullName>
    </submittedName>
</protein>
<name>A0A392SXT2_9FABA</name>
<dbReference type="EMBL" id="LXQA010460152">
    <property type="protein sequence ID" value="MCI53237.1"/>
    <property type="molecule type" value="Genomic_DNA"/>
</dbReference>
<reference evidence="1 2" key="1">
    <citation type="journal article" date="2018" name="Front. Plant Sci.">
        <title>Red Clover (Trifolium pratense) and Zigzag Clover (T. medium) - A Picture of Genomic Similarities and Differences.</title>
        <authorList>
            <person name="Dluhosova J."/>
            <person name="Istvanek J."/>
            <person name="Nedelnik J."/>
            <person name="Repkova J."/>
        </authorList>
    </citation>
    <scope>NUCLEOTIDE SEQUENCE [LARGE SCALE GENOMIC DNA]</scope>
    <source>
        <strain evidence="2">cv. 10/8</strain>
        <tissue evidence="1">Leaf</tissue>
    </source>
</reference>
<comment type="caution">
    <text evidence="1">The sequence shown here is derived from an EMBL/GenBank/DDBJ whole genome shotgun (WGS) entry which is preliminary data.</text>
</comment>
<evidence type="ECO:0000313" key="2">
    <source>
        <dbReference type="Proteomes" id="UP000265520"/>
    </source>
</evidence>
<keyword evidence="2" id="KW-1185">Reference proteome</keyword>
<proteinExistence type="predicted"/>
<sequence>DLNPGPPAP</sequence>
<evidence type="ECO:0000313" key="1">
    <source>
        <dbReference type="EMBL" id="MCI53237.1"/>
    </source>
</evidence>
<dbReference type="Proteomes" id="UP000265520">
    <property type="component" value="Unassembled WGS sequence"/>
</dbReference>
<feature type="non-terminal residue" evidence="1">
    <location>
        <position position="1"/>
    </location>
</feature>
<organism evidence="1 2">
    <name type="scientific">Trifolium medium</name>
    <dbReference type="NCBI Taxonomy" id="97028"/>
    <lineage>
        <taxon>Eukaryota</taxon>
        <taxon>Viridiplantae</taxon>
        <taxon>Streptophyta</taxon>
        <taxon>Embryophyta</taxon>
        <taxon>Tracheophyta</taxon>
        <taxon>Spermatophyta</taxon>
        <taxon>Magnoliopsida</taxon>
        <taxon>eudicotyledons</taxon>
        <taxon>Gunneridae</taxon>
        <taxon>Pentapetalae</taxon>
        <taxon>rosids</taxon>
        <taxon>fabids</taxon>
        <taxon>Fabales</taxon>
        <taxon>Fabaceae</taxon>
        <taxon>Papilionoideae</taxon>
        <taxon>50 kb inversion clade</taxon>
        <taxon>NPAAA clade</taxon>
        <taxon>Hologalegina</taxon>
        <taxon>IRL clade</taxon>
        <taxon>Trifolieae</taxon>
        <taxon>Trifolium</taxon>
    </lineage>
</organism>